<name>A0AAW8WB53_LACPE</name>
<dbReference type="Proteomes" id="UP001263852">
    <property type="component" value="Unassembled WGS sequence"/>
</dbReference>
<evidence type="ECO:0000313" key="2">
    <source>
        <dbReference type="EMBL" id="MDT7038457.1"/>
    </source>
</evidence>
<proteinExistence type="predicted"/>
<reference evidence="2" key="1">
    <citation type="submission" date="2023-08" db="EMBL/GenBank/DDBJ databases">
        <authorList>
            <person name="Page C.A."/>
            <person name="Perez-Diaz I.M."/>
        </authorList>
    </citation>
    <scope>NUCLEOTIDE SEQUENCE</scope>
    <source>
        <strain evidence="2">1.8.9</strain>
    </source>
</reference>
<accession>A0AAW8WB53</accession>
<keyword evidence="1" id="KW-0732">Signal</keyword>
<comment type="caution">
    <text evidence="2">The sequence shown here is derived from an EMBL/GenBank/DDBJ whole genome shotgun (WGS) entry which is preliminary data.</text>
</comment>
<evidence type="ECO:0000256" key="1">
    <source>
        <dbReference type="SAM" id="SignalP"/>
    </source>
</evidence>
<feature type="chain" id="PRO_5043510793" description="DUF5067 domain-containing protein" evidence="1">
    <location>
        <begin position="20"/>
        <end position="213"/>
    </location>
</feature>
<sequence>MKRMIAIGMTILSVGMFSACSTNSNSPKSSNSSSHSKSNTAQHYKYYAKGKTFYGPKGTLKINKLIGYTLDNNHYFILDITYKNTTKKEVDASDIMTPNIEARQLNKDKSQKVNLNGSNSASQYYRDNNNIDDYNKFNEITDSASNSLMPEKELHTLQEFSYKLNNNENDIELSLSDPDATSDDTVNPKKNKITIDINSIQDNSLNLNDYSTN</sequence>
<protein>
    <recommendedName>
        <fullName evidence="4">DUF5067 domain-containing protein</fullName>
    </recommendedName>
</protein>
<dbReference type="EMBL" id="JAVLAO010000001">
    <property type="protein sequence ID" value="MDT7038457.1"/>
    <property type="molecule type" value="Genomic_DNA"/>
</dbReference>
<dbReference type="PROSITE" id="PS51257">
    <property type="entry name" value="PROKAR_LIPOPROTEIN"/>
    <property type="match status" value="1"/>
</dbReference>
<dbReference type="RefSeq" id="WP_216748521.1">
    <property type="nucleotide sequence ID" value="NZ_JAGWDT010000021.1"/>
</dbReference>
<feature type="signal peptide" evidence="1">
    <location>
        <begin position="1"/>
        <end position="19"/>
    </location>
</feature>
<evidence type="ECO:0000313" key="3">
    <source>
        <dbReference type="Proteomes" id="UP001263852"/>
    </source>
</evidence>
<gene>
    <name evidence="2" type="ORF">RI555_05480</name>
</gene>
<dbReference type="AlphaFoldDB" id="A0AAW8WB53"/>
<organism evidence="2 3">
    <name type="scientific">Lactiplantibacillus pentosus</name>
    <name type="common">Lactobacillus pentosus</name>
    <dbReference type="NCBI Taxonomy" id="1589"/>
    <lineage>
        <taxon>Bacteria</taxon>
        <taxon>Bacillati</taxon>
        <taxon>Bacillota</taxon>
        <taxon>Bacilli</taxon>
        <taxon>Lactobacillales</taxon>
        <taxon>Lactobacillaceae</taxon>
        <taxon>Lactiplantibacillus</taxon>
    </lineage>
</organism>
<evidence type="ECO:0008006" key="4">
    <source>
        <dbReference type="Google" id="ProtNLM"/>
    </source>
</evidence>